<proteinExistence type="predicted"/>
<reference evidence="5 6" key="1">
    <citation type="submission" date="2018-11" db="EMBL/GenBank/DDBJ databases">
        <title>Sequencing the genomes of 1000 actinobacteria strains.</title>
        <authorList>
            <person name="Klenk H.-P."/>
        </authorList>
    </citation>
    <scope>NUCLEOTIDE SEQUENCE [LARGE SCALE GENOMIC DNA]</scope>
    <source>
        <strain evidence="5 6">DSM 15700</strain>
    </source>
</reference>
<gene>
    <name evidence="5" type="ORF">EDD34_1823</name>
</gene>
<evidence type="ECO:0000256" key="1">
    <source>
        <dbReference type="ARBA" id="ARBA00022676"/>
    </source>
</evidence>
<evidence type="ECO:0000259" key="3">
    <source>
        <dbReference type="Pfam" id="PF00534"/>
    </source>
</evidence>
<evidence type="ECO:0000256" key="2">
    <source>
        <dbReference type="ARBA" id="ARBA00022679"/>
    </source>
</evidence>
<protein>
    <submittedName>
        <fullName evidence="5">Glycosyltransferase involved in cell wall biosynthesis</fullName>
    </submittedName>
</protein>
<comment type="caution">
    <text evidence="5">The sequence shown here is derived from an EMBL/GenBank/DDBJ whole genome shotgun (WGS) entry which is preliminary data.</text>
</comment>
<dbReference type="CDD" id="cd03801">
    <property type="entry name" value="GT4_PimA-like"/>
    <property type="match status" value="1"/>
</dbReference>
<dbReference type="Gene3D" id="3.40.50.2000">
    <property type="entry name" value="Glycogen Phosphorylase B"/>
    <property type="match status" value="2"/>
</dbReference>
<keyword evidence="6" id="KW-1185">Reference proteome</keyword>
<dbReference type="PANTHER" id="PTHR12526">
    <property type="entry name" value="GLYCOSYLTRANSFERASE"/>
    <property type="match status" value="1"/>
</dbReference>
<keyword evidence="2 5" id="KW-0808">Transferase</keyword>
<keyword evidence="1" id="KW-0328">Glycosyltransferase</keyword>
<dbReference type="Pfam" id="PF00534">
    <property type="entry name" value="Glycos_transf_1"/>
    <property type="match status" value="1"/>
</dbReference>
<dbReference type="GO" id="GO:0016757">
    <property type="term" value="F:glycosyltransferase activity"/>
    <property type="evidence" value="ECO:0007669"/>
    <property type="project" value="UniProtKB-KW"/>
</dbReference>
<dbReference type="InterPro" id="IPR028098">
    <property type="entry name" value="Glyco_trans_4-like_N"/>
</dbReference>
<dbReference type="InterPro" id="IPR001296">
    <property type="entry name" value="Glyco_trans_1"/>
</dbReference>
<sequence length="393" mass="42014">MRPDSDHYDLTVALTYYTPYVSGLTEVARAVAEGMAARGARVAVATTRHDDASPARERANGVDVYRAPVRARVGRGVISPGFTSLARRLARRSAVLNLHLPMLEAGLLTRSLPGTVVVATHHDDVWLPTSLTGRAQTAIVDRSVGRALSDADAVVVNNEDHARGSRHWPLMEETGITAVPPPCRIRRRASPTFRDGPGPHYGFLGRLAPEKALDLAIRAFRTIDDPDARLIIAGEDTRIAGGGVAQDLRALAADDTRVRFTGFLEDQEVDELYSSLDAFVLPSIAEESFGISQVEAMMLGVPSVASDLPGMRQPVLTTGFGRHFPAGDVAALAEAMTAVAAFGPETRSAGAERARQQYGASACLDRYEALFASLTGRAAGTDREARPSRTAHG</sequence>
<accession>A0A3N4YRN6</accession>
<dbReference type="RefSeq" id="WP_123814268.1">
    <property type="nucleotide sequence ID" value="NZ_RKQZ01000001.1"/>
</dbReference>
<evidence type="ECO:0000313" key="6">
    <source>
        <dbReference type="Proteomes" id="UP000280501"/>
    </source>
</evidence>
<dbReference type="Proteomes" id="UP000280501">
    <property type="component" value="Unassembled WGS sequence"/>
</dbReference>
<dbReference type="SUPFAM" id="SSF53756">
    <property type="entry name" value="UDP-Glycosyltransferase/glycogen phosphorylase"/>
    <property type="match status" value="1"/>
</dbReference>
<evidence type="ECO:0000313" key="5">
    <source>
        <dbReference type="EMBL" id="RPF21200.1"/>
    </source>
</evidence>
<name>A0A3N4YRN6_9MICO</name>
<dbReference type="EMBL" id="RKQZ01000001">
    <property type="protein sequence ID" value="RPF21200.1"/>
    <property type="molecule type" value="Genomic_DNA"/>
</dbReference>
<dbReference type="AlphaFoldDB" id="A0A3N4YRN6"/>
<feature type="domain" description="Glycosyltransferase subfamily 4-like N-terminal" evidence="4">
    <location>
        <begin position="23"/>
        <end position="180"/>
    </location>
</feature>
<evidence type="ECO:0000259" key="4">
    <source>
        <dbReference type="Pfam" id="PF13579"/>
    </source>
</evidence>
<feature type="domain" description="Glycosyl transferase family 1" evidence="3">
    <location>
        <begin position="201"/>
        <end position="356"/>
    </location>
</feature>
<dbReference type="OrthoDB" id="506201at2"/>
<dbReference type="Pfam" id="PF13579">
    <property type="entry name" value="Glyco_trans_4_4"/>
    <property type="match status" value="1"/>
</dbReference>
<organism evidence="5 6">
    <name type="scientific">Myceligenerans xiligouense</name>
    <dbReference type="NCBI Taxonomy" id="253184"/>
    <lineage>
        <taxon>Bacteria</taxon>
        <taxon>Bacillati</taxon>
        <taxon>Actinomycetota</taxon>
        <taxon>Actinomycetes</taxon>
        <taxon>Micrococcales</taxon>
        <taxon>Promicromonosporaceae</taxon>
        <taxon>Myceligenerans</taxon>
    </lineage>
</organism>
<dbReference type="PANTHER" id="PTHR12526:SF635">
    <property type="entry name" value="GLYCOSYL TRANSFERASE GROUP 1"/>
    <property type="match status" value="1"/>
</dbReference>